<dbReference type="Proteomes" id="UP000694660">
    <property type="component" value="Unassembled WGS sequence"/>
</dbReference>
<accession>A0A944DC78</accession>
<reference evidence="2" key="1">
    <citation type="journal article" date="2022" name="ISME J.">
        <title>Genetic and phylogenetic analysis of dissimilatory iodate-reducing bacteria identifies potential niches across the world's oceans.</title>
        <authorList>
            <person name="Reyes-Umana V."/>
            <person name="Henning Z."/>
            <person name="Lee K."/>
            <person name="Barnum T.P."/>
            <person name="Coates J.D."/>
        </authorList>
    </citation>
    <scope>NUCLEOTIDE SEQUENCE [LARGE SCALE GENOMIC DNA]</scope>
    <source>
        <strain evidence="2">IR12</strain>
    </source>
</reference>
<gene>
    <name evidence="1" type="ORF">I8J34_16445</name>
</gene>
<dbReference type="SUPFAM" id="SSF56935">
    <property type="entry name" value="Porins"/>
    <property type="match status" value="1"/>
</dbReference>
<dbReference type="EMBL" id="JAEKFT010000020">
    <property type="protein sequence ID" value="MBT0962772.1"/>
    <property type="molecule type" value="Genomic_DNA"/>
</dbReference>
<dbReference type="RefSeq" id="WP_214362724.1">
    <property type="nucleotide sequence ID" value="NZ_JAEKFT010000020.1"/>
</dbReference>
<evidence type="ECO:0000313" key="2">
    <source>
        <dbReference type="Proteomes" id="UP000694660"/>
    </source>
</evidence>
<organism evidence="1 2">
    <name type="scientific">Denitromonas iodatirespirans</name>
    <dbReference type="NCBI Taxonomy" id="2795389"/>
    <lineage>
        <taxon>Bacteria</taxon>
        <taxon>Pseudomonadati</taxon>
        <taxon>Pseudomonadota</taxon>
        <taxon>Betaproteobacteria</taxon>
        <taxon>Rhodocyclales</taxon>
        <taxon>Zoogloeaceae</taxon>
        <taxon>Denitromonas</taxon>
    </lineage>
</organism>
<sequence>MPPAQAIGADDTFMLSASQVFQFDDNVYRVAPGVRPFGQSPGDRISVTSFRAAFDRQYSRQRLRASADFARIGFERFDSLNYDTQGGELRWDWALGRRLSGRLSFDQTQTARDLADVGGSRSSIVTSRSTQFSGDFWWHPDWSVGAGIERFTATYSDAASQASDYEALRPELRLTYRPRSGNQIALVGRFTDGTYPNRQANVLSDDGFEQTDVQLSGRWQLTGHSRLSGYAGFTRRQHPNLTNRDFSGPTGRLTYDWTPTGKLALKATVRREIGARDDLFDNFVVTRAASISPSWAVSARVLVQATAEWRERDFRGDPGLLPGSASSDGDITRTYTLGLNYSPIDPLHLGVSLSRYRRTSEGATGGYTANVGMLSAQYQF</sequence>
<evidence type="ECO:0000313" key="1">
    <source>
        <dbReference type="EMBL" id="MBT0962772.1"/>
    </source>
</evidence>
<protein>
    <submittedName>
        <fullName evidence="1">Uncharacterized protein</fullName>
    </submittedName>
</protein>
<dbReference type="NCBIfam" id="TIGR03014">
    <property type="entry name" value="EpsL"/>
    <property type="match status" value="1"/>
</dbReference>
<comment type="caution">
    <text evidence="1">The sequence shown here is derived from an EMBL/GenBank/DDBJ whole genome shotgun (WGS) entry which is preliminary data.</text>
</comment>
<dbReference type="InterPro" id="IPR017465">
    <property type="entry name" value="EpsL_proteobac"/>
</dbReference>
<keyword evidence="2" id="KW-1185">Reference proteome</keyword>
<proteinExistence type="predicted"/>
<dbReference type="AlphaFoldDB" id="A0A944DC78"/>
<name>A0A944DC78_DENI1</name>